<dbReference type="EMBL" id="GBRH01208343">
    <property type="protein sequence ID" value="JAD89552.1"/>
    <property type="molecule type" value="Transcribed_RNA"/>
</dbReference>
<name>A0A0A9E0P6_ARUDO</name>
<reference evidence="1" key="1">
    <citation type="submission" date="2014-09" db="EMBL/GenBank/DDBJ databases">
        <authorList>
            <person name="Magalhaes I.L.F."/>
            <person name="Oliveira U."/>
            <person name="Santos F.R."/>
            <person name="Vidigal T.H.D.A."/>
            <person name="Brescovit A.D."/>
            <person name="Santos A.J."/>
        </authorList>
    </citation>
    <scope>NUCLEOTIDE SEQUENCE</scope>
    <source>
        <tissue evidence="1">Shoot tissue taken approximately 20 cm above the soil surface</tissue>
    </source>
</reference>
<sequence length="36" mass="4010">MKGFMFFGHLSATSVQDAPSIFISNEIKEQMKKSSS</sequence>
<dbReference type="AlphaFoldDB" id="A0A0A9E0P6"/>
<protein>
    <submittedName>
        <fullName evidence="1">Uncharacterized protein</fullName>
    </submittedName>
</protein>
<organism evidence="1">
    <name type="scientific">Arundo donax</name>
    <name type="common">Giant reed</name>
    <name type="synonym">Donax arundinaceus</name>
    <dbReference type="NCBI Taxonomy" id="35708"/>
    <lineage>
        <taxon>Eukaryota</taxon>
        <taxon>Viridiplantae</taxon>
        <taxon>Streptophyta</taxon>
        <taxon>Embryophyta</taxon>
        <taxon>Tracheophyta</taxon>
        <taxon>Spermatophyta</taxon>
        <taxon>Magnoliopsida</taxon>
        <taxon>Liliopsida</taxon>
        <taxon>Poales</taxon>
        <taxon>Poaceae</taxon>
        <taxon>PACMAD clade</taxon>
        <taxon>Arundinoideae</taxon>
        <taxon>Arundineae</taxon>
        <taxon>Arundo</taxon>
    </lineage>
</organism>
<proteinExistence type="predicted"/>
<reference evidence="1" key="2">
    <citation type="journal article" date="2015" name="Data Brief">
        <title>Shoot transcriptome of the giant reed, Arundo donax.</title>
        <authorList>
            <person name="Barrero R.A."/>
            <person name="Guerrero F.D."/>
            <person name="Moolhuijzen P."/>
            <person name="Goolsby J.A."/>
            <person name="Tidwell J."/>
            <person name="Bellgard S.E."/>
            <person name="Bellgard M.I."/>
        </authorList>
    </citation>
    <scope>NUCLEOTIDE SEQUENCE</scope>
    <source>
        <tissue evidence="1">Shoot tissue taken approximately 20 cm above the soil surface</tissue>
    </source>
</reference>
<accession>A0A0A9E0P6</accession>
<evidence type="ECO:0000313" key="1">
    <source>
        <dbReference type="EMBL" id="JAD89552.1"/>
    </source>
</evidence>